<dbReference type="GO" id="GO:0010181">
    <property type="term" value="F:FMN binding"/>
    <property type="evidence" value="ECO:0007669"/>
    <property type="project" value="InterPro"/>
</dbReference>
<feature type="domain" description="IclR-ED" evidence="3">
    <location>
        <begin position="179"/>
        <end position="396"/>
    </location>
</feature>
<dbReference type="RefSeq" id="WP_155052502.1">
    <property type="nucleotide sequence ID" value="NZ_BAAAIB010000011.1"/>
</dbReference>
<dbReference type="SUPFAM" id="SSF55781">
    <property type="entry name" value="GAF domain-like"/>
    <property type="match status" value="1"/>
</dbReference>
<gene>
    <name evidence="4" type="ORF">GJ743_13840</name>
</gene>
<name>A0A6I3M8Z2_9MICO</name>
<sequence length="401" mass="43644">MTMTHTTQPADAAALSARQKSQWWRTVLGEYPTGVTLITSVDSDGNPIGMVVGTFSAVSEEPPIISFMPTSTSWNAARIIETGRFVANVLGSGHETLCREFARGADDRFAYGVWDTTPDGLPRLRDAVAWFTADVRDTVPAGDHQIVLADVTSLGVGDGSCGLPLIFLKGGYGSFTVPSLQFDLHQFGEQLRLVEAMGGTMEEFAQRADVECILSTVVRDSVVVLAAANLRPNRGLSSMLGMTFPFAAPLSPALATWSSEEAHKLWVESSRHLLGQVDRPVLQAMQDRVRERGYAISLGTAMDEAFDVVVANPDTSRAELAALWTQVNEEYRALADSREWYREVSSFQVPVFDADGHAIVELVVSGFGPGADWERFDAITRGAQETARRLTETIGGRDPRD</sequence>
<reference evidence="4 5" key="1">
    <citation type="submission" date="2019-11" db="EMBL/GenBank/DDBJ databases">
        <title>Agromyces kandeliae sp. nov., isolated from mangrove soil.</title>
        <authorList>
            <person name="Wang R."/>
        </authorList>
    </citation>
    <scope>NUCLEOTIDE SEQUENCE [LARGE SCALE GENOMIC DNA]</scope>
    <source>
        <strain evidence="4 5">JCM 11433</strain>
    </source>
</reference>
<comment type="similarity">
    <text evidence="1">Belongs to the non-flavoprotein flavin reductase family.</text>
</comment>
<keyword evidence="2" id="KW-0560">Oxidoreductase</keyword>
<evidence type="ECO:0000256" key="2">
    <source>
        <dbReference type="ARBA" id="ARBA00023002"/>
    </source>
</evidence>
<organism evidence="4 5">
    <name type="scientific">Agromyces bracchium</name>
    <dbReference type="NCBI Taxonomy" id="88376"/>
    <lineage>
        <taxon>Bacteria</taxon>
        <taxon>Bacillati</taxon>
        <taxon>Actinomycetota</taxon>
        <taxon>Actinomycetes</taxon>
        <taxon>Micrococcales</taxon>
        <taxon>Microbacteriaceae</taxon>
        <taxon>Agromyces</taxon>
    </lineage>
</organism>
<dbReference type="OrthoDB" id="9792858at2"/>
<dbReference type="PANTHER" id="PTHR30466">
    <property type="entry name" value="FLAVIN REDUCTASE"/>
    <property type="match status" value="1"/>
</dbReference>
<dbReference type="Proteomes" id="UP000433071">
    <property type="component" value="Unassembled WGS sequence"/>
</dbReference>
<keyword evidence="5" id="KW-1185">Reference proteome</keyword>
<dbReference type="InterPro" id="IPR050268">
    <property type="entry name" value="NADH-dep_flavin_reductase"/>
</dbReference>
<evidence type="ECO:0000259" key="3">
    <source>
        <dbReference type="PROSITE" id="PS51078"/>
    </source>
</evidence>
<dbReference type="EMBL" id="WMLB01000031">
    <property type="protein sequence ID" value="MTH69451.1"/>
    <property type="molecule type" value="Genomic_DNA"/>
</dbReference>
<evidence type="ECO:0000313" key="5">
    <source>
        <dbReference type="Proteomes" id="UP000433071"/>
    </source>
</evidence>
<accession>A0A6I3M8Z2</accession>
<dbReference type="InterPro" id="IPR029016">
    <property type="entry name" value="GAF-like_dom_sf"/>
</dbReference>
<dbReference type="Gene3D" id="2.30.110.10">
    <property type="entry name" value="Electron Transport, Fmn-binding Protein, Chain A"/>
    <property type="match status" value="1"/>
</dbReference>
<dbReference type="Pfam" id="PF01613">
    <property type="entry name" value="Flavin_Reduct"/>
    <property type="match status" value="1"/>
</dbReference>
<dbReference type="AlphaFoldDB" id="A0A6I3M8Z2"/>
<dbReference type="PANTHER" id="PTHR30466:SF11">
    <property type="entry name" value="FLAVIN-DEPENDENT MONOOXYGENASE, REDUCTASE SUBUNIT HSAB"/>
    <property type="match status" value="1"/>
</dbReference>
<dbReference type="GO" id="GO:0042602">
    <property type="term" value="F:riboflavin reductase (NADPH) activity"/>
    <property type="evidence" value="ECO:0007669"/>
    <property type="project" value="TreeGrafter"/>
</dbReference>
<dbReference type="InterPro" id="IPR014757">
    <property type="entry name" value="Tscrpt_reg_IclR_C"/>
</dbReference>
<protein>
    <recommendedName>
        <fullName evidence="3">IclR-ED domain-containing protein</fullName>
    </recommendedName>
</protein>
<dbReference type="InterPro" id="IPR002563">
    <property type="entry name" value="Flavin_Rdtase-like_dom"/>
</dbReference>
<evidence type="ECO:0000313" key="4">
    <source>
        <dbReference type="EMBL" id="MTH69451.1"/>
    </source>
</evidence>
<dbReference type="InterPro" id="IPR012349">
    <property type="entry name" value="Split_barrel_FMN-bd"/>
</dbReference>
<dbReference type="SUPFAM" id="SSF50475">
    <property type="entry name" value="FMN-binding split barrel"/>
    <property type="match status" value="1"/>
</dbReference>
<dbReference type="SMART" id="SM00903">
    <property type="entry name" value="Flavin_Reduct"/>
    <property type="match status" value="1"/>
</dbReference>
<proteinExistence type="inferred from homology"/>
<dbReference type="PROSITE" id="PS51078">
    <property type="entry name" value="ICLR_ED"/>
    <property type="match status" value="1"/>
</dbReference>
<evidence type="ECO:0000256" key="1">
    <source>
        <dbReference type="ARBA" id="ARBA00008898"/>
    </source>
</evidence>
<comment type="caution">
    <text evidence="4">The sequence shown here is derived from an EMBL/GenBank/DDBJ whole genome shotgun (WGS) entry which is preliminary data.</text>
</comment>
<dbReference type="Gene3D" id="3.30.450.40">
    <property type="match status" value="2"/>
</dbReference>